<dbReference type="InterPro" id="IPR001638">
    <property type="entry name" value="Solute-binding_3/MltF_N"/>
</dbReference>
<sequence>MSWFRGLAAAAVAAYAAIITPAVAGPTLDAVRARGTLVCGIHTGVAGFALPDSRGVWQGMDADLCRGLAVAIFNDASKVRFVGLSSSTRFTALGSGEIDVLFRTSTQTMLRDTTLGLRHAVTYFYDGHGFMVRNTLGVSRVAELNGATICLIQGTTNEQVTADYFRSINVPFRPVVFERTDQASEALQAGRCDAFGTDASQLAGVRSSMPRPADWTILTERFSKEPYGAYLRRGDEEWFDLVRWYTYAVIEAEEQGITRANAEEQRRTSVNPNTRRLLGVTPELGQSLKIDPAWAYNVVRAIGNYGELYDRHFGPQTPVNLPRGPNNLWTNGGLVYALPLR</sequence>
<evidence type="ECO:0000313" key="7">
    <source>
        <dbReference type="Proteomes" id="UP000199473"/>
    </source>
</evidence>
<comment type="similarity">
    <text evidence="1">Belongs to the bacterial solute-binding protein 3 family.</text>
</comment>
<protein>
    <submittedName>
        <fullName evidence="6">General L-amino acid transport system substrate-binding protein</fullName>
    </submittedName>
</protein>
<dbReference type="Pfam" id="PF00497">
    <property type="entry name" value="SBP_bac_3"/>
    <property type="match status" value="1"/>
</dbReference>
<keyword evidence="3 4" id="KW-0732">Signal</keyword>
<evidence type="ECO:0000313" key="6">
    <source>
        <dbReference type="EMBL" id="SFK84235.1"/>
    </source>
</evidence>
<keyword evidence="7" id="KW-1185">Reference proteome</keyword>
<evidence type="ECO:0000256" key="3">
    <source>
        <dbReference type="ARBA" id="ARBA00022729"/>
    </source>
</evidence>
<feature type="domain" description="Solute-binding protein family 3/N-terminal" evidence="5">
    <location>
        <begin position="36"/>
        <end position="265"/>
    </location>
</feature>
<dbReference type="RefSeq" id="WP_092961619.1">
    <property type="nucleotide sequence ID" value="NZ_FOSQ01000008.1"/>
</dbReference>
<dbReference type="PANTHER" id="PTHR30085">
    <property type="entry name" value="AMINO ACID ABC TRANSPORTER PERMEASE"/>
    <property type="match status" value="1"/>
</dbReference>
<evidence type="ECO:0000256" key="1">
    <source>
        <dbReference type="ARBA" id="ARBA00010333"/>
    </source>
</evidence>
<dbReference type="Proteomes" id="UP000199473">
    <property type="component" value="Unassembled WGS sequence"/>
</dbReference>
<feature type="chain" id="PRO_5011647421" evidence="4">
    <location>
        <begin position="25"/>
        <end position="341"/>
    </location>
</feature>
<dbReference type="InterPro" id="IPR051455">
    <property type="entry name" value="Bact_solute-bind_prot3"/>
</dbReference>
<dbReference type="CDD" id="cd13692">
    <property type="entry name" value="PBP2_BztA"/>
    <property type="match status" value="1"/>
</dbReference>
<dbReference type="PANTHER" id="PTHR30085:SF7">
    <property type="entry name" value="AMINO-ACID ABC TRANSPORTER-BINDING PROTEIN YHDW-RELATED"/>
    <property type="match status" value="1"/>
</dbReference>
<dbReference type="GO" id="GO:0006865">
    <property type="term" value="P:amino acid transport"/>
    <property type="evidence" value="ECO:0007669"/>
    <property type="project" value="TreeGrafter"/>
</dbReference>
<dbReference type="SUPFAM" id="SSF53850">
    <property type="entry name" value="Periplasmic binding protein-like II"/>
    <property type="match status" value="1"/>
</dbReference>
<proteinExistence type="inferred from homology"/>
<dbReference type="AlphaFoldDB" id="A0A1I4CTK8"/>
<accession>A0A1I4CTK8</accession>
<evidence type="ECO:0000259" key="5">
    <source>
        <dbReference type="SMART" id="SM00062"/>
    </source>
</evidence>
<dbReference type="STRING" id="1123062.SAMN02745775_108173"/>
<feature type="signal peptide" evidence="4">
    <location>
        <begin position="1"/>
        <end position="24"/>
    </location>
</feature>
<reference evidence="7" key="1">
    <citation type="submission" date="2016-10" db="EMBL/GenBank/DDBJ databases">
        <authorList>
            <person name="Varghese N."/>
            <person name="Submissions S."/>
        </authorList>
    </citation>
    <scope>NUCLEOTIDE SEQUENCE [LARGE SCALE GENOMIC DNA]</scope>
    <source>
        <strain evidence="7">DSM 19981</strain>
    </source>
</reference>
<dbReference type="Gene3D" id="3.40.190.10">
    <property type="entry name" value="Periplasmic binding protein-like II"/>
    <property type="match status" value="2"/>
</dbReference>
<dbReference type="EMBL" id="FOSQ01000008">
    <property type="protein sequence ID" value="SFK84235.1"/>
    <property type="molecule type" value="Genomic_DNA"/>
</dbReference>
<dbReference type="OrthoDB" id="9777941at2"/>
<keyword evidence="2" id="KW-0813">Transport</keyword>
<name>A0A1I4CTK8_9PROT</name>
<evidence type="ECO:0000256" key="4">
    <source>
        <dbReference type="SAM" id="SignalP"/>
    </source>
</evidence>
<dbReference type="SMART" id="SM00062">
    <property type="entry name" value="PBPb"/>
    <property type="match status" value="1"/>
</dbReference>
<gene>
    <name evidence="6" type="ORF">SAMN02745775_108173</name>
</gene>
<organism evidence="6 7">
    <name type="scientific">Falsiroseomonas stagni DSM 19981</name>
    <dbReference type="NCBI Taxonomy" id="1123062"/>
    <lineage>
        <taxon>Bacteria</taxon>
        <taxon>Pseudomonadati</taxon>
        <taxon>Pseudomonadota</taxon>
        <taxon>Alphaproteobacteria</taxon>
        <taxon>Acetobacterales</taxon>
        <taxon>Roseomonadaceae</taxon>
        <taxon>Falsiroseomonas</taxon>
    </lineage>
</organism>
<evidence type="ECO:0000256" key="2">
    <source>
        <dbReference type="ARBA" id="ARBA00022448"/>
    </source>
</evidence>